<feature type="region of interest" description="Disordered" evidence="1">
    <location>
        <begin position="257"/>
        <end position="366"/>
    </location>
</feature>
<reference evidence="3" key="1">
    <citation type="journal article" date="2023" name="Front. Microbiol.">
        <title>Ralstonia chuxiongensis sp. nov., Ralstonia mojiangensis sp. nov., and Ralstonia soli sp. nov., isolated from tobacco fields, are three novel species in the family Burkholderiaceae.</title>
        <authorList>
            <person name="Lu C.H."/>
            <person name="Zhang Y.Y."/>
            <person name="Jiang N."/>
            <person name="Chen W."/>
            <person name="Shao X."/>
            <person name="Zhao Z.M."/>
            <person name="Lu W.L."/>
            <person name="Hu X."/>
            <person name="Xi Y.X."/>
            <person name="Zou S.Y."/>
            <person name="Wei Q.J."/>
            <person name="Lin Z.L."/>
            <person name="Gong L."/>
            <person name="Gai X.T."/>
            <person name="Zhang L.Q."/>
            <person name="Li J.Y."/>
            <person name="Jin Y."/>
            <person name="Xia Z.Y."/>
        </authorList>
    </citation>
    <scope>NUCLEOTIDE SEQUENCE [LARGE SCALE GENOMIC DNA]</scope>
    <source>
        <strain evidence="3">21YRMH01-3</strain>
    </source>
</reference>
<gene>
    <name evidence="2" type="ORF">NKG59_04460</name>
</gene>
<evidence type="ECO:0000256" key="1">
    <source>
        <dbReference type="SAM" id="MobiDB-lite"/>
    </source>
</evidence>
<protein>
    <recommendedName>
        <fullName evidence="4">Awr type III effector family protein</fullName>
    </recommendedName>
</protein>
<organism evidence="2 3">
    <name type="scientific">Ralstonia chuxiongensis</name>
    <dbReference type="NCBI Taxonomy" id="2957504"/>
    <lineage>
        <taxon>Bacteria</taxon>
        <taxon>Pseudomonadati</taxon>
        <taxon>Pseudomonadota</taxon>
        <taxon>Betaproteobacteria</taxon>
        <taxon>Burkholderiales</taxon>
        <taxon>Burkholderiaceae</taxon>
        <taxon>Ralstonia</taxon>
    </lineage>
</organism>
<dbReference type="RefSeq" id="WP_253535603.1">
    <property type="nucleotide sequence ID" value="NZ_JAMYWC010000001.1"/>
</dbReference>
<name>A0AA41WRT4_9RALS</name>
<feature type="compositionally biased region" description="Basic residues" evidence="1">
    <location>
        <begin position="122"/>
        <end position="131"/>
    </location>
</feature>
<dbReference type="Proteomes" id="UP001162793">
    <property type="component" value="Unassembled WGS sequence"/>
</dbReference>
<feature type="compositionally biased region" description="Low complexity" evidence="1">
    <location>
        <begin position="327"/>
        <end position="337"/>
    </location>
</feature>
<feature type="compositionally biased region" description="Polar residues" evidence="1">
    <location>
        <begin position="309"/>
        <end position="320"/>
    </location>
</feature>
<feature type="compositionally biased region" description="Low complexity" evidence="1">
    <location>
        <begin position="267"/>
        <end position="296"/>
    </location>
</feature>
<evidence type="ECO:0000313" key="2">
    <source>
        <dbReference type="EMBL" id="MCP1171594.1"/>
    </source>
</evidence>
<dbReference type="EMBL" id="JAMYWC010000001">
    <property type="protein sequence ID" value="MCP1171594.1"/>
    <property type="molecule type" value="Genomic_DNA"/>
</dbReference>
<evidence type="ECO:0008006" key="4">
    <source>
        <dbReference type="Google" id="ProtNLM"/>
    </source>
</evidence>
<accession>A0AA41WRT4</accession>
<evidence type="ECO:0000313" key="3">
    <source>
        <dbReference type="Proteomes" id="UP001162793"/>
    </source>
</evidence>
<sequence length="1240" mass="132201">MPPSRLLPVNVPTSPSEYETLHDFAARTPSPPPEGSAAPQPRKKGGWLGNLKSRVREKLPKSDETELATLLSDRKRSGASFNTVDNYKAPTRGTLTTTPEATPQAAEGTPHPATPQVQEHHQTRRAARSQRKTSTMMQRAEQGAQRLRQRGKPPTPQAATTTAALTVPATAEAFRQSIAQLFRTAGSASERELLADRLGVLAAPAQGSSSAAGSYIRPMLAARALAATSGGNAGDALRVLQHVSHAVHFDAAAFAAPVPTPSHDGSTRSTGSSSLGMGRLFNETASATSSQRSSTSDLGLSHLFGEGETSPQRSETGASRTSDEQSPRSLSRQSSLSAQYGSDGSGGSSRSLTVPPMPQGMSDAGVASAAWRTAQLLSRSHHGFEALTGLMQTPPTPEQAHTARAFLQAADHVHTAATTAADPTALLHAHPAGSGTQAESLAVNVMHAAALKLRGEPVSAQQAGVLFAWHQGFREDGPGSDLANTKARLAKFVGRTIPRVEKQTTGSHFWQMIGKKKSPLSSAALGMHGAQRPGLVKEMDTYTAALRSMIETLAQAGNAPPLHTIAHPGDLWRGTILAHWAELTAANAPLSDYALTAEKLRALQPEVGAAVSRMQRENAEPTAVARTPGSSPAHQEFAQFVALTGLTDDADSRAWAQNRLNTLTLPQVNAAQAHVAQLIDHAGLVGEPPEYLVGLQPSATLLRYWSAHAGEAAEAPAFRSALERADKLEHPEDLKMQAPTIEDARKTIETLLTSMESGNKVRLSNGGWIGGSTAGVSTGLSHVGKALPVPVSVQLDANYGRGRQAVVEIGRSSHGRDVFVGTDRTMRASVGVGASVGYDLKTWGKRLRANLFAVKVTPFDLETGEPRGVVIRATRPTQRPVEGHDDWEPIKYDDKAAADAIVKATNLLFEQASAAPEHRPNADTLWNTLAQHFGESGGSGGISISWVDQTKKRWRASMDASVGMNVRVSSPHTPVRIGPSARLRGEKTLSNTATLQEKTGTMRMEQFSVATGHKVTARAGLAFSVGRTFYTAAPDDNASAKAGESGKFTQSFTGGMPLGFNWKLSEGGHTTKVKMAYQNGKIADRVSYFDTEYRSVREYLAVVRSDRDAWINMLAHKPGGTPEKAAREFEAYCETVETHARPNQRYLHRHRLRPSAAREIEGHLALADLHRSIDPNSADAQASEALAQALLEAPTSRVPEKLAIVEQVSTSRSRGLTSALQLRASKEAEGTRELAAIKFG</sequence>
<feature type="compositionally biased region" description="Basic and acidic residues" evidence="1">
    <location>
        <begin position="54"/>
        <end position="64"/>
    </location>
</feature>
<keyword evidence="3" id="KW-1185">Reference proteome</keyword>
<proteinExistence type="predicted"/>
<comment type="caution">
    <text evidence="2">The sequence shown here is derived from an EMBL/GenBank/DDBJ whole genome shotgun (WGS) entry which is preliminary data.</text>
</comment>
<feature type="compositionally biased region" description="Low complexity" evidence="1">
    <location>
        <begin position="89"/>
        <end position="110"/>
    </location>
</feature>
<dbReference type="AlphaFoldDB" id="A0AA41WRT4"/>
<feature type="region of interest" description="Disordered" evidence="1">
    <location>
        <begin position="1"/>
        <end position="159"/>
    </location>
</feature>